<comment type="caution">
    <text evidence="3">The sequence shown here is derived from an EMBL/GenBank/DDBJ whole genome shotgun (WGS) entry which is preliminary data.</text>
</comment>
<keyword evidence="2" id="KW-1133">Transmembrane helix</keyword>
<keyword evidence="1" id="KW-0175">Coiled coil</keyword>
<evidence type="ECO:0000256" key="2">
    <source>
        <dbReference type="SAM" id="Phobius"/>
    </source>
</evidence>
<evidence type="ECO:0000313" key="4">
    <source>
        <dbReference type="Proteomes" id="UP001501565"/>
    </source>
</evidence>
<dbReference type="Pfam" id="PF20567">
    <property type="entry name" value="DUF6776"/>
    <property type="match status" value="1"/>
</dbReference>
<keyword evidence="4" id="KW-1185">Reference proteome</keyword>
<evidence type="ECO:0000256" key="1">
    <source>
        <dbReference type="SAM" id="Coils"/>
    </source>
</evidence>
<dbReference type="EMBL" id="BAABBN010000017">
    <property type="protein sequence ID" value="GAA3944711.1"/>
    <property type="molecule type" value="Genomic_DNA"/>
</dbReference>
<dbReference type="InterPro" id="IPR046703">
    <property type="entry name" value="DUF6776"/>
</dbReference>
<sequence length="252" mass="28199">MAVVKGSSHQRLKVVAYNPATDFVQRTLLILLLVASIIGAYLTGSWHISTQLMEVQEAREIIEDDLEVKTEAVETLTQRVAVLEEGSKLDKQANDEVRLTIKEYRDRIADLEKEVAFYKNIMAPGGESTGLHIQKLNLAASSEEGVFKYKIVLTQLEKNQNYVNGQAAINIIGELKGKKTIYSLRDLSSEQKDLGVKFKFRYFQNIVGELKIPADFAPQEVQIILQTTGKKPVRVEKAFGWAMGESVNNVGQ</sequence>
<feature type="transmembrane region" description="Helical" evidence="2">
    <location>
        <begin position="23"/>
        <end position="43"/>
    </location>
</feature>
<proteinExistence type="predicted"/>
<dbReference type="RefSeq" id="WP_344800983.1">
    <property type="nucleotide sequence ID" value="NZ_BAABBN010000017.1"/>
</dbReference>
<protein>
    <submittedName>
        <fullName evidence="3">Uncharacterized protein</fullName>
    </submittedName>
</protein>
<reference evidence="4" key="1">
    <citation type="journal article" date="2019" name="Int. J. Syst. Evol. Microbiol.">
        <title>The Global Catalogue of Microorganisms (GCM) 10K type strain sequencing project: providing services to taxonomists for standard genome sequencing and annotation.</title>
        <authorList>
            <consortium name="The Broad Institute Genomics Platform"/>
            <consortium name="The Broad Institute Genome Sequencing Center for Infectious Disease"/>
            <person name="Wu L."/>
            <person name="Ma J."/>
        </authorList>
    </citation>
    <scope>NUCLEOTIDE SEQUENCE [LARGE SCALE GENOMIC DNA]</scope>
    <source>
        <strain evidence="4">JCM 17551</strain>
    </source>
</reference>
<gene>
    <name evidence="3" type="ORF">GCM10022277_45550</name>
</gene>
<name>A0ABP7NG67_9GAMM</name>
<evidence type="ECO:0000313" key="3">
    <source>
        <dbReference type="EMBL" id="GAA3944711.1"/>
    </source>
</evidence>
<keyword evidence="2" id="KW-0812">Transmembrane</keyword>
<dbReference type="Proteomes" id="UP001501565">
    <property type="component" value="Unassembled WGS sequence"/>
</dbReference>
<accession>A0ABP7NG67</accession>
<feature type="coiled-coil region" evidence="1">
    <location>
        <begin position="94"/>
        <end position="121"/>
    </location>
</feature>
<organism evidence="3 4">
    <name type="scientific">Litoribacillus peritrichatus</name>
    <dbReference type="NCBI Taxonomy" id="718191"/>
    <lineage>
        <taxon>Bacteria</taxon>
        <taxon>Pseudomonadati</taxon>
        <taxon>Pseudomonadota</taxon>
        <taxon>Gammaproteobacteria</taxon>
        <taxon>Oceanospirillales</taxon>
        <taxon>Oceanospirillaceae</taxon>
        <taxon>Litoribacillus</taxon>
    </lineage>
</organism>
<keyword evidence="2" id="KW-0472">Membrane</keyword>